<evidence type="ECO:0000313" key="1">
    <source>
        <dbReference type="EMBL" id="RKR85889.1"/>
    </source>
</evidence>
<keyword evidence="2" id="KW-1185">Reference proteome</keyword>
<proteinExistence type="predicted"/>
<evidence type="ECO:0000313" key="2">
    <source>
        <dbReference type="Proteomes" id="UP000277671"/>
    </source>
</evidence>
<dbReference type="Proteomes" id="UP000277671">
    <property type="component" value="Unassembled WGS sequence"/>
</dbReference>
<name>A0A495JCU8_9ACTN</name>
<protein>
    <submittedName>
        <fullName evidence="1">Immunity protein Imm1 of predicted polymorphic toxin system</fullName>
    </submittedName>
</protein>
<gene>
    <name evidence="1" type="ORF">BDK92_0102</name>
</gene>
<organism evidence="1 2">
    <name type="scientific">Micromonospora pisi</name>
    <dbReference type="NCBI Taxonomy" id="589240"/>
    <lineage>
        <taxon>Bacteria</taxon>
        <taxon>Bacillati</taxon>
        <taxon>Actinomycetota</taxon>
        <taxon>Actinomycetes</taxon>
        <taxon>Micromonosporales</taxon>
        <taxon>Micromonosporaceae</taxon>
        <taxon>Micromonospora</taxon>
    </lineage>
</organism>
<dbReference type="EMBL" id="RBKT01000001">
    <property type="protein sequence ID" value="RKR85889.1"/>
    <property type="molecule type" value="Genomic_DNA"/>
</dbReference>
<accession>A0A495JCU8</accession>
<dbReference type="AlphaFoldDB" id="A0A495JCU8"/>
<sequence length="124" mass="13863">MRDGWRLQDHHRLLTGTDAAELVRARAGEGQFETWFEHDHGRLLAVVTNGTRALIMVLDEPGDAGKHAIDPMATDQQGGYVLSNGQHDTYDNRDTVPLEQALVIVEHLVNHGRPPTGVDWHVDR</sequence>
<comment type="caution">
    <text evidence="1">The sequence shown here is derived from an EMBL/GenBank/DDBJ whole genome shotgun (WGS) entry which is preliminary data.</text>
</comment>
<reference evidence="1 2" key="1">
    <citation type="submission" date="2018-10" db="EMBL/GenBank/DDBJ databases">
        <title>Sequencing the genomes of 1000 actinobacteria strains.</title>
        <authorList>
            <person name="Klenk H.-P."/>
        </authorList>
    </citation>
    <scope>NUCLEOTIDE SEQUENCE [LARGE SCALE GENOMIC DNA]</scope>
    <source>
        <strain evidence="1 2">DSM 45175</strain>
    </source>
</reference>
<dbReference type="OrthoDB" id="3853004at2"/>